<dbReference type="PROSITE" id="PS00092">
    <property type="entry name" value="N6_MTASE"/>
    <property type="match status" value="1"/>
</dbReference>
<dbReference type="CDD" id="cd02440">
    <property type="entry name" value="AdoMet_MTases"/>
    <property type="match status" value="1"/>
</dbReference>
<dbReference type="GO" id="GO:0032259">
    <property type="term" value="P:methylation"/>
    <property type="evidence" value="ECO:0007669"/>
    <property type="project" value="UniProtKB-KW"/>
</dbReference>
<name>A0ABY4CAX6_9BACT</name>
<dbReference type="InterPro" id="IPR029063">
    <property type="entry name" value="SAM-dependent_MTases_sf"/>
</dbReference>
<dbReference type="GO" id="GO:0008168">
    <property type="term" value="F:methyltransferase activity"/>
    <property type="evidence" value="ECO:0007669"/>
    <property type="project" value="UniProtKB-KW"/>
</dbReference>
<dbReference type="EMBL" id="CP093442">
    <property type="protein sequence ID" value="UOF00836.1"/>
    <property type="molecule type" value="Genomic_DNA"/>
</dbReference>
<keyword evidence="2" id="KW-1185">Reference proteome</keyword>
<dbReference type="SUPFAM" id="SSF53335">
    <property type="entry name" value="S-adenosyl-L-methionine-dependent methyltransferases"/>
    <property type="match status" value="1"/>
</dbReference>
<dbReference type="PANTHER" id="PTHR47739:SF1">
    <property type="entry name" value="TRNA1(VAL) (ADENINE(37)-N6)-METHYLTRANSFERASE"/>
    <property type="match status" value="1"/>
</dbReference>
<dbReference type="Proteomes" id="UP000830116">
    <property type="component" value="Chromosome"/>
</dbReference>
<dbReference type="InterPro" id="IPR019410">
    <property type="entry name" value="Methyltransf_16"/>
</dbReference>
<reference evidence="1" key="1">
    <citation type="submission" date="2022-03" db="EMBL/GenBank/DDBJ databases">
        <title>Genome Identification and Characterization of new species Bdellovibrio reynosense LBG001 sp. nov. from a Mexico soil sample.</title>
        <authorList>
            <person name="Camilli A."/>
            <person name="Ajao Y."/>
            <person name="Guo X."/>
        </authorList>
    </citation>
    <scope>NUCLEOTIDE SEQUENCE</scope>
    <source>
        <strain evidence="1">LBG001</strain>
    </source>
</reference>
<dbReference type="Gene3D" id="3.40.50.150">
    <property type="entry name" value="Vaccinia Virus protein VP39"/>
    <property type="match status" value="1"/>
</dbReference>
<keyword evidence="1" id="KW-0808">Transferase</keyword>
<gene>
    <name evidence="1" type="ORF">MNR06_14135</name>
</gene>
<dbReference type="InterPro" id="IPR050210">
    <property type="entry name" value="tRNA_Adenine-N(6)_MTase"/>
</dbReference>
<dbReference type="Pfam" id="PF10294">
    <property type="entry name" value="Methyltransf_16"/>
    <property type="match status" value="1"/>
</dbReference>
<dbReference type="InterPro" id="IPR002052">
    <property type="entry name" value="DNA_methylase_N6_adenine_CS"/>
</dbReference>
<proteinExistence type="predicted"/>
<protein>
    <submittedName>
        <fullName evidence="1">RsmD family RNA methyltransferase</fullName>
    </submittedName>
</protein>
<evidence type="ECO:0000313" key="2">
    <source>
        <dbReference type="Proteomes" id="UP000830116"/>
    </source>
</evidence>
<keyword evidence="1" id="KW-0489">Methyltransferase</keyword>
<accession>A0ABY4CAX6</accession>
<evidence type="ECO:0000313" key="1">
    <source>
        <dbReference type="EMBL" id="UOF00836.1"/>
    </source>
</evidence>
<sequence>MSSINPHFTFQYSQPEDYHFSHDSVFLARQVFELVQNHNLKDTRALDLCSGCGIIGLDFLYHCKQNKIPVPAQFDFLEVQDIYKNHFETNVQSLGTVSTRIHFLNHNYTELLKSESHRRYDLVLCNPPYFRAGQGKLSPSDFKNRCRFYLDSDFKSLLLALQNVLSDQGKAYILLRDLSDHGWNAFAEAQEILDQSITLKKVFEIRGTDVVCLSRK</sequence>
<dbReference type="RefSeq" id="WP_243537010.1">
    <property type="nucleotide sequence ID" value="NZ_CP093442.1"/>
</dbReference>
<organism evidence="1 2">
    <name type="scientific">Bdellovibrio reynosensis</name>
    <dbReference type="NCBI Taxonomy" id="2835041"/>
    <lineage>
        <taxon>Bacteria</taxon>
        <taxon>Pseudomonadati</taxon>
        <taxon>Bdellovibrionota</taxon>
        <taxon>Bdellovibrionia</taxon>
        <taxon>Bdellovibrionales</taxon>
        <taxon>Pseudobdellovibrionaceae</taxon>
        <taxon>Bdellovibrio</taxon>
    </lineage>
</organism>
<dbReference type="PANTHER" id="PTHR47739">
    <property type="entry name" value="TRNA1(VAL) (ADENINE(37)-N6)-METHYLTRANSFERASE"/>
    <property type="match status" value="1"/>
</dbReference>